<feature type="domain" description="CBS" evidence="8">
    <location>
        <begin position="353"/>
        <end position="411"/>
    </location>
</feature>
<comment type="caution">
    <text evidence="9">The sequence shown here is derived from an EMBL/GenBank/DDBJ whole genome shotgun (WGS) entry which is preliminary data.</text>
</comment>
<comment type="pathway">
    <text evidence="2">Amino-acid biosynthesis; L-cysteine biosynthesis; L-cysteine from L-homocysteine and L-serine: step 1/2.</text>
</comment>
<dbReference type="GO" id="GO:0006535">
    <property type="term" value="P:cysteine biosynthetic process from serine"/>
    <property type="evidence" value="ECO:0007669"/>
    <property type="project" value="InterPro"/>
</dbReference>
<accession>A0A812RF06</accession>
<dbReference type="PROSITE" id="PS51371">
    <property type="entry name" value="CBS"/>
    <property type="match status" value="1"/>
</dbReference>
<dbReference type="GO" id="GO:0004122">
    <property type="term" value="F:cystathionine beta-synthase activity"/>
    <property type="evidence" value="ECO:0007669"/>
    <property type="project" value="UniProtKB-EC"/>
</dbReference>
<dbReference type="InterPro" id="IPR050214">
    <property type="entry name" value="Cys_Synth/Cystath_Beta-Synth"/>
</dbReference>
<dbReference type="Gene3D" id="3.10.580.10">
    <property type="entry name" value="CBS-domain"/>
    <property type="match status" value="1"/>
</dbReference>
<dbReference type="PANTHER" id="PTHR10314">
    <property type="entry name" value="CYSTATHIONINE BETA-SYNTHASE"/>
    <property type="match status" value="1"/>
</dbReference>
<evidence type="ECO:0000313" key="9">
    <source>
        <dbReference type="EMBL" id="CAE7438453.1"/>
    </source>
</evidence>
<dbReference type="SMR" id="A0A812RF06"/>
<dbReference type="Pfam" id="PF00571">
    <property type="entry name" value="CBS"/>
    <property type="match status" value="2"/>
</dbReference>
<dbReference type="SMART" id="SM00116">
    <property type="entry name" value="CBS"/>
    <property type="match status" value="2"/>
</dbReference>
<dbReference type="PROSITE" id="PS00901">
    <property type="entry name" value="CYS_SYNTHASE"/>
    <property type="match status" value="1"/>
</dbReference>
<keyword evidence="7" id="KW-0129">CBS domain</keyword>
<evidence type="ECO:0000256" key="3">
    <source>
        <dbReference type="ARBA" id="ARBA00007103"/>
    </source>
</evidence>
<evidence type="ECO:0000256" key="5">
    <source>
        <dbReference type="ARBA" id="ARBA00022898"/>
    </source>
</evidence>
<evidence type="ECO:0000256" key="2">
    <source>
        <dbReference type="ARBA" id="ARBA00005003"/>
    </source>
</evidence>
<comment type="cofactor">
    <cofactor evidence="1">
        <name>pyridoxal 5'-phosphate</name>
        <dbReference type="ChEBI" id="CHEBI:597326"/>
    </cofactor>
</comment>
<dbReference type="InterPro" id="IPR000644">
    <property type="entry name" value="CBS_dom"/>
</dbReference>
<dbReference type="FunFam" id="3.40.50.1100:FF:000003">
    <property type="entry name" value="Cystathionine beta-synthase"/>
    <property type="match status" value="1"/>
</dbReference>
<dbReference type="InterPro" id="IPR036052">
    <property type="entry name" value="TrpB-like_PALP_sf"/>
</dbReference>
<dbReference type="InterPro" id="IPR001216">
    <property type="entry name" value="P-phosphate_BS"/>
</dbReference>
<dbReference type="InterPro" id="IPR046342">
    <property type="entry name" value="CBS_dom_sf"/>
</dbReference>
<dbReference type="CDD" id="cd04608">
    <property type="entry name" value="CBS_pair_CBS"/>
    <property type="match status" value="1"/>
</dbReference>
<dbReference type="EMBL" id="CAJNJA010019093">
    <property type="protein sequence ID" value="CAE7438453.1"/>
    <property type="molecule type" value="Genomic_DNA"/>
</dbReference>
<dbReference type="AlphaFoldDB" id="A0A812RF06"/>
<evidence type="ECO:0000256" key="7">
    <source>
        <dbReference type="PROSITE-ProRule" id="PRU00703"/>
    </source>
</evidence>
<dbReference type="SUPFAM" id="SSF54631">
    <property type="entry name" value="CBS-domain pair"/>
    <property type="match status" value="1"/>
</dbReference>
<sequence>MTTTPQIAVKPGCFSNVLEMVGNTPMIELSQLDTGPCRLFAKCEFMNPAGSIKDRIAMSMISAAEADGRLDPNGDPKPTIIEATAGNTGLGLALVAGQRGYKLKVVVPDKMSQEKIQHLAAMGAEVVLARSDVTKGHPEYYQDVAARIASQTPNSLYINQFSNPDNIRAHYETTAPEIWTQLDGKVDAIVVGVGSGGTLSGMGKFFREQNPGVKIVLADPAESILNPLVNEGKKVEAGSWLIEGMGEDFVPDICEIDLCDEAVAVTDAEAFMGARELLAKEGLLCGSSTGCLVWAACEWCRKQTEPMNVVTLLCDSGAKYLSKMFNDFWMIDNGFIERDRTNDLRDLIARRHASGEDYTIGPDEPIQQAIKRLQMYSISQMVVMEKGKVVGIIDESDILLAVTRDRTNFDKPVSEFMTRRLETVAATSKVEDLMPIFRADRVAIVVDESGGYEGLITRIDMINYLKRQLV</sequence>
<gene>
    <name evidence="9" type="primary">CBS</name>
    <name evidence="9" type="ORF">SNEC2469_LOCUS12054</name>
</gene>
<dbReference type="CDD" id="cd01561">
    <property type="entry name" value="CBS_like"/>
    <property type="match status" value="1"/>
</dbReference>
<evidence type="ECO:0000259" key="8">
    <source>
        <dbReference type="PROSITE" id="PS51371"/>
    </source>
</evidence>
<dbReference type="InterPro" id="IPR046353">
    <property type="entry name" value="CBS_C"/>
</dbReference>
<dbReference type="Proteomes" id="UP000601435">
    <property type="component" value="Unassembled WGS sequence"/>
</dbReference>
<dbReference type="Gene3D" id="3.40.50.1100">
    <property type="match status" value="2"/>
</dbReference>
<evidence type="ECO:0000256" key="1">
    <source>
        <dbReference type="ARBA" id="ARBA00001933"/>
    </source>
</evidence>
<dbReference type="EC" id="4.2.1.22" evidence="4"/>
<dbReference type="SUPFAM" id="SSF53686">
    <property type="entry name" value="Tryptophan synthase beta subunit-like PLP-dependent enzymes"/>
    <property type="match status" value="1"/>
</dbReference>
<evidence type="ECO:0000256" key="6">
    <source>
        <dbReference type="ARBA" id="ARBA00047490"/>
    </source>
</evidence>
<dbReference type="FunFam" id="3.40.50.1100:FF:000118">
    <property type="entry name" value="Related to CYS4-cystathionine beta-synthase"/>
    <property type="match status" value="1"/>
</dbReference>
<reference evidence="9" key="1">
    <citation type="submission" date="2021-02" db="EMBL/GenBank/DDBJ databases">
        <authorList>
            <person name="Dougan E. K."/>
            <person name="Rhodes N."/>
            <person name="Thang M."/>
            <person name="Chan C."/>
        </authorList>
    </citation>
    <scope>NUCLEOTIDE SEQUENCE</scope>
</reference>
<dbReference type="InterPro" id="IPR001926">
    <property type="entry name" value="TrpB-like_PALP"/>
</dbReference>
<dbReference type="OrthoDB" id="10259545at2759"/>
<evidence type="ECO:0000313" key="10">
    <source>
        <dbReference type="Proteomes" id="UP000601435"/>
    </source>
</evidence>
<organism evidence="9 10">
    <name type="scientific">Symbiodinium necroappetens</name>
    <dbReference type="NCBI Taxonomy" id="1628268"/>
    <lineage>
        <taxon>Eukaryota</taxon>
        <taxon>Sar</taxon>
        <taxon>Alveolata</taxon>
        <taxon>Dinophyceae</taxon>
        <taxon>Suessiales</taxon>
        <taxon>Symbiodiniaceae</taxon>
        <taxon>Symbiodinium</taxon>
    </lineage>
</organism>
<dbReference type="Pfam" id="PF00291">
    <property type="entry name" value="PALP"/>
    <property type="match status" value="1"/>
</dbReference>
<evidence type="ECO:0000256" key="4">
    <source>
        <dbReference type="ARBA" id="ARBA00012041"/>
    </source>
</evidence>
<comment type="catalytic activity">
    <reaction evidence="6">
        <text>L-homocysteine + L-serine = L,L-cystathionine + H2O</text>
        <dbReference type="Rhea" id="RHEA:10112"/>
        <dbReference type="ChEBI" id="CHEBI:15377"/>
        <dbReference type="ChEBI" id="CHEBI:33384"/>
        <dbReference type="ChEBI" id="CHEBI:58161"/>
        <dbReference type="ChEBI" id="CHEBI:58199"/>
        <dbReference type="EC" id="4.2.1.22"/>
    </reaction>
</comment>
<protein>
    <recommendedName>
        <fullName evidence="4">cystathionine beta-synthase</fullName>
        <ecNumber evidence="4">4.2.1.22</ecNumber>
    </recommendedName>
</protein>
<name>A0A812RF06_9DINO</name>
<comment type="similarity">
    <text evidence="3">Belongs to the cysteine synthase/cystathionine beta-synthase family.</text>
</comment>
<keyword evidence="5" id="KW-0663">Pyridoxal phosphate</keyword>
<proteinExistence type="inferred from homology"/>
<keyword evidence="10" id="KW-1185">Reference proteome</keyword>